<keyword evidence="4" id="KW-0067">ATP-binding</keyword>
<dbReference type="InterPro" id="IPR027417">
    <property type="entry name" value="P-loop_NTPase"/>
</dbReference>
<sequence length="153" mass="17176">VGVCYRLYSKEVYAEMEDVAQPEMSRMSIDYTVLYLLSIGISDLCGFDFIHHPGNDRIARSYAMLVSIEAIAINEEMGCFELTARGREIIRVPVQPMLAHMLLESLALDLLPEMAAVCACIHIGSLFMRHLDDEVSYVCSGKALILKQNFLLI</sequence>
<keyword evidence="2" id="KW-0378">Hydrolase</keyword>
<dbReference type="Gene3D" id="1.20.120.1080">
    <property type="match status" value="1"/>
</dbReference>
<dbReference type="GO" id="GO:0005524">
    <property type="term" value="F:ATP binding"/>
    <property type="evidence" value="ECO:0007669"/>
    <property type="project" value="UniProtKB-KW"/>
</dbReference>
<dbReference type="GO" id="GO:0003723">
    <property type="term" value="F:RNA binding"/>
    <property type="evidence" value="ECO:0007669"/>
    <property type="project" value="TreeGrafter"/>
</dbReference>
<dbReference type="Pfam" id="PF21010">
    <property type="entry name" value="HA2_C"/>
    <property type="match status" value="1"/>
</dbReference>
<dbReference type="GO" id="GO:0016787">
    <property type="term" value="F:hydrolase activity"/>
    <property type="evidence" value="ECO:0007669"/>
    <property type="project" value="UniProtKB-KW"/>
</dbReference>
<protein>
    <submittedName>
        <fullName evidence="7">Helicase-associated domain-containing protein</fullName>
    </submittedName>
</protein>
<feature type="domain" description="Helicase-associated" evidence="5">
    <location>
        <begin position="69"/>
        <end position="147"/>
    </location>
</feature>
<dbReference type="PANTHER" id="PTHR18934:SF99">
    <property type="entry name" value="ATP-DEPENDENT RNA HELICASE DHX37-RELATED"/>
    <property type="match status" value="1"/>
</dbReference>
<evidence type="ECO:0000256" key="1">
    <source>
        <dbReference type="ARBA" id="ARBA00022741"/>
    </source>
</evidence>
<proteinExistence type="predicted"/>
<keyword evidence="3" id="KW-0347">Helicase</keyword>
<dbReference type="GO" id="GO:0004386">
    <property type="term" value="F:helicase activity"/>
    <property type="evidence" value="ECO:0007669"/>
    <property type="project" value="UniProtKB-KW"/>
</dbReference>
<keyword evidence="6" id="KW-1185">Reference proteome</keyword>
<evidence type="ECO:0000256" key="2">
    <source>
        <dbReference type="ARBA" id="ARBA00022801"/>
    </source>
</evidence>
<dbReference type="AlphaFoldDB" id="A0A915A435"/>
<evidence type="ECO:0000313" key="7">
    <source>
        <dbReference type="WBParaSite" id="PgE674_g001_t01"/>
    </source>
</evidence>
<evidence type="ECO:0000256" key="3">
    <source>
        <dbReference type="ARBA" id="ARBA00022806"/>
    </source>
</evidence>
<dbReference type="WBParaSite" id="PgE674_g001_t01">
    <property type="protein sequence ID" value="PgE674_g001_t01"/>
    <property type="gene ID" value="PgE674_g001"/>
</dbReference>
<reference evidence="7" key="1">
    <citation type="submission" date="2022-11" db="UniProtKB">
        <authorList>
            <consortium name="WormBaseParasite"/>
        </authorList>
    </citation>
    <scope>IDENTIFICATION</scope>
</reference>
<organism evidence="6 7">
    <name type="scientific">Parascaris univalens</name>
    <name type="common">Nematode worm</name>
    <dbReference type="NCBI Taxonomy" id="6257"/>
    <lineage>
        <taxon>Eukaryota</taxon>
        <taxon>Metazoa</taxon>
        <taxon>Ecdysozoa</taxon>
        <taxon>Nematoda</taxon>
        <taxon>Chromadorea</taxon>
        <taxon>Rhabditida</taxon>
        <taxon>Spirurina</taxon>
        <taxon>Ascaridomorpha</taxon>
        <taxon>Ascaridoidea</taxon>
        <taxon>Ascarididae</taxon>
        <taxon>Parascaris</taxon>
    </lineage>
</organism>
<keyword evidence="1" id="KW-0547">Nucleotide-binding</keyword>
<evidence type="ECO:0000259" key="5">
    <source>
        <dbReference type="SMART" id="SM00847"/>
    </source>
</evidence>
<name>A0A915A435_PARUN</name>
<evidence type="ECO:0000313" key="6">
    <source>
        <dbReference type="Proteomes" id="UP000887569"/>
    </source>
</evidence>
<dbReference type="Proteomes" id="UP000887569">
    <property type="component" value="Unplaced"/>
</dbReference>
<dbReference type="SUPFAM" id="SSF52540">
    <property type="entry name" value="P-loop containing nucleoside triphosphate hydrolases"/>
    <property type="match status" value="1"/>
</dbReference>
<evidence type="ECO:0000256" key="4">
    <source>
        <dbReference type="ARBA" id="ARBA00022840"/>
    </source>
</evidence>
<accession>A0A915A435</accession>
<dbReference type="PANTHER" id="PTHR18934">
    <property type="entry name" value="ATP-DEPENDENT RNA HELICASE"/>
    <property type="match status" value="1"/>
</dbReference>
<dbReference type="SMART" id="SM00847">
    <property type="entry name" value="HA2"/>
    <property type="match status" value="1"/>
</dbReference>
<dbReference type="InterPro" id="IPR007502">
    <property type="entry name" value="Helicase-assoc_dom"/>
</dbReference>